<feature type="binding site" evidence="6">
    <location>
        <position position="160"/>
    </location>
    <ligand>
        <name>S-adenosyl-L-methionine</name>
        <dbReference type="ChEBI" id="CHEBI:59789"/>
    </ligand>
</feature>
<dbReference type="CDD" id="cd02440">
    <property type="entry name" value="AdoMet_MTases"/>
    <property type="match status" value="1"/>
</dbReference>
<evidence type="ECO:0000256" key="3">
    <source>
        <dbReference type="ARBA" id="ARBA00022603"/>
    </source>
</evidence>
<dbReference type="GO" id="GO:0032259">
    <property type="term" value="P:methylation"/>
    <property type="evidence" value="ECO:0007669"/>
    <property type="project" value="UniProtKB-KW"/>
</dbReference>
<dbReference type="GO" id="GO:0005829">
    <property type="term" value="C:cytosol"/>
    <property type="evidence" value="ECO:0007669"/>
    <property type="project" value="TreeGrafter"/>
</dbReference>
<dbReference type="EC" id="2.1.1.-" evidence="6"/>
<dbReference type="eggNOG" id="COG2264">
    <property type="taxonomic scope" value="Bacteria"/>
</dbReference>
<comment type="function">
    <text evidence="6">Methylates ribosomal protein L11.</text>
</comment>
<dbReference type="GO" id="GO:0016279">
    <property type="term" value="F:protein-lysine N-methyltransferase activity"/>
    <property type="evidence" value="ECO:0007669"/>
    <property type="project" value="TreeGrafter"/>
</dbReference>
<dbReference type="STRING" id="357804.Ping_3214"/>
<dbReference type="KEGG" id="pin:Ping_3214"/>
<organism evidence="7 8">
    <name type="scientific">Psychromonas ingrahamii (strain DSM 17664 / CCUG 51855 / 37)</name>
    <dbReference type="NCBI Taxonomy" id="357804"/>
    <lineage>
        <taxon>Bacteria</taxon>
        <taxon>Pseudomonadati</taxon>
        <taxon>Pseudomonadota</taxon>
        <taxon>Gammaproteobacteria</taxon>
        <taxon>Alteromonadales</taxon>
        <taxon>Psychromonadaceae</taxon>
        <taxon>Psychromonas</taxon>
    </lineage>
</organism>
<dbReference type="NCBIfam" id="TIGR00406">
    <property type="entry name" value="prmA"/>
    <property type="match status" value="1"/>
</dbReference>
<dbReference type="PIRSF" id="PIRSF000401">
    <property type="entry name" value="RPL11_MTase"/>
    <property type="match status" value="1"/>
</dbReference>
<dbReference type="HOGENOM" id="CLU_049382_4_1_6"/>
<dbReference type="InterPro" id="IPR029063">
    <property type="entry name" value="SAM-dependent_MTases_sf"/>
</dbReference>
<dbReference type="SUPFAM" id="SSF53335">
    <property type="entry name" value="S-adenosyl-L-methionine-dependent methyltransferases"/>
    <property type="match status" value="1"/>
</dbReference>
<keyword evidence="7" id="KW-0687">Ribonucleoprotein</keyword>
<evidence type="ECO:0000256" key="4">
    <source>
        <dbReference type="ARBA" id="ARBA00022679"/>
    </source>
</evidence>
<feature type="binding site" evidence="6">
    <location>
        <position position="203"/>
    </location>
    <ligand>
        <name>S-adenosyl-L-methionine</name>
        <dbReference type="ChEBI" id="CHEBI:59789"/>
    </ligand>
</feature>
<comment type="catalytic activity">
    <reaction evidence="6">
        <text>L-lysyl-[protein] + 3 S-adenosyl-L-methionine = N(6),N(6),N(6)-trimethyl-L-lysyl-[protein] + 3 S-adenosyl-L-homocysteine + 3 H(+)</text>
        <dbReference type="Rhea" id="RHEA:54192"/>
        <dbReference type="Rhea" id="RHEA-COMP:9752"/>
        <dbReference type="Rhea" id="RHEA-COMP:13826"/>
        <dbReference type="ChEBI" id="CHEBI:15378"/>
        <dbReference type="ChEBI" id="CHEBI:29969"/>
        <dbReference type="ChEBI" id="CHEBI:57856"/>
        <dbReference type="ChEBI" id="CHEBI:59789"/>
        <dbReference type="ChEBI" id="CHEBI:61961"/>
    </reaction>
</comment>
<evidence type="ECO:0000256" key="5">
    <source>
        <dbReference type="ARBA" id="ARBA00022691"/>
    </source>
</evidence>
<dbReference type="Proteomes" id="UP000000639">
    <property type="component" value="Chromosome"/>
</dbReference>
<dbReference type="PANTHER" id="PTHR43648">
    <property type="entry name" value="ELECTRON TRANSFER FLAVOPROTEIN BETA SUBUNIT LYSINE METHYLTRANSFERASE"/>
    <property type="match status" value="1"/>
</dbReference>
<name>A1SZI6_PSYIN</name>
<reference evidence="7 8" key="1">
    <citation type="submission" date="2007-01" db="EMBL/GenBank/DDBJ databases">
        <title>Complete sequence of Psychromonas ingrahamii 37.</title>
        <authorList>
            <consortium name="US DOE Joint Genome Institute"/>
            <person name="Copeland A."/>
            <person name="Lucas S."/>
            <person name="Lapidus A."/>
            <person name="Barry K."/>
            <person name="Detter J.C."/>
            <person name="Glavina del Rio T."/>
            <person name="Hammon N."/>
            <person name="Israni S."/>
            <person name="Dalin E."/>
            <person name="Tice H."/>
            <person name="Pitluck S."/>
            <person name="Thompson L.S."/>
            <person name="Brettin T."/>
            <person name="Bruce D."/>
            <person name="Han C."/>
            <person name="Tapia R."/>
            <person name="Schmutz J."/>
            <person name="Larimer F."/>
            <person name="Land M."/>
            <person name="Hauser L."/>
            <person name="Kyrpides N."/>
            <person name="Ivanova N."/>
            <person name="Staley J."/>
            <person name="Richardson P."/>
        </authorList>
    </citation>
    <scope>NUCLEOTIDE SEQUENCE [LARGE SCALE GENOMIC DNA]</scope>
    <source>
        <strain evidence="7 8">37</strain>
    </source>
</reference>
<gene>
    <name evidence="6" type="primary">prmA</name>
    <name evidence="7" type="ordered locus">Ping_3214</name>
</gene>
<keyword evidence="5 6" id="KW-0949">S-adenosyl-L-methionine</keyword>
<proteinExistence type="inferred from homology"/>
<comment type="similarity">
    <text evidence="1 6">Belongs to the methyltransferase superfamily. PrmA family.</text>
</comment>
<dbReference type="InterPro" id="IPR050078">
    <property type="entry name" value="Ribosomal_L11_MeTrfase_PrmA"/>
</dbReference>
<keyword evidence="4 6" id="KW-0808">Transferase</keyword>
<feature type="binding site" evidence="6">
    <location>
        <position position="245"/>
    </location>
    <ligand>
        <name>S-adenosyl-L-methionine</name>
        <dbReference type="ChEBI" id="CHEBI:59789"/>
    </ligand>
</feature>
<accession>A1SZI6</accession>
<dbReference type="Pfam" id="PF06325">
    <property type="entry name" value="PrmA"/>
    <property type="match status" value="1"/>
</dbReference>
<dbReference type="GO" id="GO:0005840">
    <property type="term" value="C:ribosome"/>
    <property type="evidence" value="ECO:0007669"/>
    <property type="project" value="UniProtKB-KW"/>
</dbReference>
<comment type="subcellular location">
    <subcellularLocation>
        <location evidence="6">Cytoplasm</location>
    </subcellularLocation>
</comment>
<evidence type="ECO:0000313" key="8">
    <source>
        <dbReference type="Proteomes" id="UP000000639"/>
    </source>
</evidence>
<evidence type="ECO:0000256" key="6">
    <source>
        <dbReference type="HAMAP-Rule" id="MF_00735"/>
    </source>
</evidence>
<evidence type="ECO:0000313" key="7">
    <source>
        <dbReference type="EMBL" id="ABM04901.1"/>
    </source>
</evidence>
<feature type="binding site" evidence="6">
    <location>
        <position position="181"/>
    </location>
    <ligand>
        <name>S-adenosyl-L-methionine</name>
        <dbReference type="ChEBI" id="CHEBI:59789"/>
    </ligand>
</feature>
<keyword evidence="7" id="KW-0689">Ribosomal protein</keyword>
<evidence type="ECO:0000256" key="1">
    <source>
        <dbReference type="ARBA" id="ARBA00009741"/>
    </source>
</evidence>
<sequence>MLSLIIITILKKEKIMPWIQLKLNATAKNAENIGELLMENGALSVTFTDAQDVPIFEPAPGETRLWGNTDITGLYEAETNMLPILEQLRNSPLLSSDFSHKIEALEDKDWEREWMDKFHPMKFGQRLWICPSWKPVPDENAINVMLDPGLAFGTGTHPTTALCLTWLDSLDLQDKVVIDFGCGSGILAIAALKLGAKRVIGIDLDPQAITASRDNAQRNNVSDQLELYLPADLPEGIFADVLVANILAGPLRELSTNIESLVKSNGSLALSGILEQQADELIEVYGQWFTMEKATIKEEWARLSGIKNIAS</sequence>
<dbReference type="PANTHER" id="PTHR43648:SF1">
    <property type="entry name" value="ELECTRON TRANSFER FLAVOPROTEIN BETA SUBUNIT LYSINE METHYLTRANSFERASE"/>
    <property type="match status" value="1"/>
</dbReference>
<keyword evidence="3 6" id="KW-0489">Methyltransferase</keyword>
<dbReference type="AlphaFoldDB" id="A1SZI6"/>
<keyword evidence="8" id="KW-1185">Reference proteome</keyword>
<dbReference type="EMBL" id="CP000510">
    <property type="protein sequence ID" value="ABM04901.1"/>
    <property type="molecule type" value="Genomic_DNA"/>
</dbReference>
<dbReference type="HAMAP" id="MF_00735">
    <property type="entry name" value="Methyltr_PrmA"/>
    <property type="match status" value="1"/>
</dbReference>
<dbReference type="Gene3D" id="3.40.50.150">
    <property type="entry name" value="Vaccinia Virus protein VP39"/>
    <property type="match status" value="1"/>
</dbReference>
<dbReference type="InterPro" id="IPR004498">
    <property type="entry name" value="Ribosomal_PrmA_MeTrfase"/>
</dbReference>
<protein>
    <recommendedName>
        <fullName evidence="6">Ribosomal protein L11 methyltransferase</fullName>
        <shortName evidence="6">L11 Mtase</shortName>
        <ecNumber evidence="6">2.1.1.-</ecNumber>
    </recommendedName>
</protein>
<evidence type="ECO:0000256" key="2">
    <source>
        <dbReference type="ARBA" id="ARBA00022490"/>
    </source>
</evidence>
<keyword evidence="2 6" id="KW-0963">Cytoplasm</keyword>